<evidence type="ECO:0000313" key="3">
    <source>
        <dbReference type="EMBL" id="KPJ63847.1"/>
    </source>
</evidence>
<dbReference type="Gene3D" id="3.30.420.130">
    <property type="entry name" value="Dinitrogenase iron-molybdenum cofactor biosynthesis domain"/>
    <property type="match status" value="1"/>
</dbReference>
<proteinExistence type="predicted"/>
<dbReference type="PANTHER" id="PTHR42983:SF1">
    <property type="entry name" value="IRON-MOLYBDENUM PROTEIN"/>
    <property type="match status" value="1"/>
</dbReference>
<dbReference type="InterPro" id="IPR036105">
    <property type="entry name" value="DiNase_FeMo-co_biosyn_sf"/>
</dbReference>
<feature type="compositionally biased region" description="Gly residues" evidence="1">
    <location>
        <begin position="118"/>
        <end position="146"/>
    </location>
</feature>
<reference evidence="3 4" key="1">
    <citation type="journal article" date="2015" name="Microbiome">
        <title>Genomic resolution of linkages in carbon, nitrogen, and sulfur cycling among widespread estuary sediment bacteria.</title>
        <authorList>
            <person name="Baker B.J."/>
            <person name="Lazar C.S."/>
            <person name="Teske A.P."/>
            <person name="Dick G.J."/>
        </authorList>
    </citation>
    <scope>NUCLEOTIDE SEQUENCE [LARGE SCALE GENOMIC DNA]</scope>
    <source>
        <strain evidence="3">DG_54_3</strain>
    </source>
</reference>
<feature type="domain" description="Dinitrogenase iron-molybdenum cofactor biosynthesis" evidence="2">
    <location>
        <begin position="13"/>
        <end position="103"/>
    </location>
</feature>
<evidence type="ECO:0000256" key="1">
    <source>
        <dbReference type="SAM" id="MobiDB-lite"/>
    </source>
</evidence>
<dbReference type="InterPro" id="IPR033913">
    <property type="entry name" value="MTH1175_dom"/>
</dbReference>
<dbReference type="PATRIC" id="fig|1703775.3.peg.2106"/>
<dbReference type="AlphaFoldDB" id="A0A0S7XN58"/>
<dbReference type="CDD" id="cd00851">
    <property type="entry name" value="MTH1175"/>
    <property type="match status" value="1"/>
</dbReference>
<evidence type="ECO:0000313" key="4">
    <source>
        <dbReference type="Proteomes" id="UP000051861"/>
    </source>
</evidence>
<dbReference type="EMBL" id="LIZX01000215">
    <property type="protein sequence ID" value="KPJ63847.1"/>
    <property type="molecule type" value="Genomic_DNA"/>
</dbReference>
<evidence type="ECO:0000259" key="2">
    <source>
        <dbReference type="Pfam" id="PF02579"/>
    </source>
</evidence>
<sequence length="146" mass="14663">MKVAVSATGENLDAQIDPRFGRCQYFIIVDTESMEFEVIPNSSAMAAGGAGIQAAQAVVGKGVEAVITGNVGPNAFQTLSASGIKIITGVGGVVRDAIEKFKKGEIERTSSPTVPGHYGMGGGGGRGMGGGMGRGMGRGMGGGRGR</sequence>
<accession>A0A0S7XN58</accession>
<dbReference type="InterPro" id="IPR003731">
    <property type="entry name" value="Di-Nase_FeMo-co_biosynth"/>
</dbReference>
<name>A0A0S7XN58_UNCSA</name>
<dbReference type="Pfam" id="PF02579">
    <property type="entry name" value="Nitro_FeMo-Co"/>
    <property type="match status" value="1"/>
</dbReference>
<feature type="region of interest" description="Disordered" evidence="1">
    <location>
        <begin position="108"/>
        <end position="146"/>
    </location>
</feature>
<protein>
    <submittedName>
        <fullName evidence="3">Dinitrogenase iron-molybdenum cofactor biosynthesis protein</fullName>
    </submittedName>
</protein>
<dbReference type="PANTHER" id="PTHR42983">
    <property type="entry name" value="DINITROGENASE IRON-MOLYBDENUM COFACTOR PROTEIN-RELATED"/>
    <property type="match status" value="1"/>
</dbReference>
<gene>
    <name evidence="3" type="ORF">AMJ44_13830</name>
</gene>
<comment type="caution">
    <text evidence="3">The sequence shown here is derived from an EMBL/GenBank/DDBJ whole genome shotgun (WGS) entry which is preliminary data.</text>
</comment>
<organism evidence="3 4">
    <name type="scientific">candidate division WOR-1 bacterium DG_54_3</name>
    <dbReference type="NCBI Taxonomy" id="1703775"/>
    <lineage>
        <taxon>Bacteria</taxon>
        <taxon>Bacillati</taxon>
        <taxon>Saganbacteria</taxon>
    </lineage>
</organism>
<dbReference type="SUPFAM" id="SSF53146">
    <property type="entry name" value="Nitrogenase accessory factor-like"/>
    <property type="match status" value="1"/>
</dbReference>
<dbReference type="Proteomes" id="UP000051861">
    <property type="component" value="Unassembled WGS sequence"/>
</dbReference>